<dbReference type="EMBL" id="BAAARE010000004">
    <property type="protein sequence ID" value="GAA2476911.1"/>
    <property type="molecule type" value="Genomic_DNA"/>
</dbReference>
<feature type="domain" description="MobA-like NTP transferase" evidence="5">
    <location>
        <begin position="85"/>
        <end position="177"/>
    </location>
</feature>
<keyword evidence="2" id="KW-0548">Nucleotidyltransferase</keyword>
<evidence type="ECO:0000256" key="1">
    <source>
        <dbReference type="ARBA" id="ARBA00022679"/>
    </source>
</evidence>
<dbReference type="Pfam" id="PF12804">
    <property type="entry name" value="NTP_transf_3"/>
    <property type="match status" value="1"/>
</dbReference>
<keyword evidence="4" id="KW-0342">GTP-binding</keyword>
<protein>
    <recommendedName>
        <fullName evidence="5">MobA-like NTP transferase domain-containing protein</fullName>
    </recommendedName>
</protein>
<dbReference type="InterPro" id="IPR002835">
    <property type="entry name" value="CofC"/>
</dbReference>
<dbReference type="NCBIfam" id="TIGR03552">
    <property type="entry name" value="F420_cofC"/>
    <property type="match status" value="1"/>
</dbReference>
<dbReference type="InterPro" id="IPR025877">
    <property type="entry name" value="MobA-like_NTP_Trfase"/>
</dbReference>
<evidence type="ECO:0000256" key="3">
    <source>
        <dbReference type="ARBA" id="ARBA00022741"/>
    </source>
</evidence>
<dbReference type="Gene3D" id="3.90.550.10">
    <property type="entry name" value="Spore Coat Polysaccharide Biosynthesis Protein SpsA, Chain A"/>
    <property type="match status" value="1"/>
</dbReference>
<evidence type="ECO:0000313" key="6">
    <source>
        <dbReference type="EMBL" id="GAA2476911.1"/>
    </source>
</evidence>
<comment type="caution">
    <text evidence="6">The sequence shown here is derived from an EMBL/GenBank/DDBJ whole genome shotgun (WGS) entry which is preliminary data.</text>
</comment>
<keyword evidence="3" id="KW-0547">Nucleotide-binding</keyword>
<organism evidence="6 7">
    <name type="scientific">Terrabacter carboxydivorans</name>
    <dbReference type="NCBI Taxonomy" id="619730"/>
    <lineage>
        <taxon>Bacteria</taxon>
        <taxon>Bacillati</taxon>
        <taxon>Actinomycetota</taxon>
        <taxon>Actinomycetes</taxon>
        <taxon>Micrococcales</taxon>
        <taxon>Intrasporangiaceae</taxon>
        <taxon>Terrabacter</taxon>
    </lineage>
</organism>
<evidence type="ECO:0000259" key="5">
    <source>
        <dbReference type="Pfam" id="PF12804"/>
    </source>
</evidence>
<gene>
    <name evidence="6" type="ORF">GCM10009858_13000</name>
</gene>
<proteinExistence type="predicted"/>
<dbReference type="PANTHER" id="PTHR40392:SF1">
    <property type="entry name" value="2-PHOSPHO-L-LACTATE GUANYLYLTRANSFERASE"/>
    <property type="match status" value="1"/>
</dbReference>
<keyword evidence="1" id="KW-0808">Transferase</keyword>
<keyword evidence="7" id="KW-1185">Reference proteome</keyword>
<dbReference type="SUPFAM" id="SSF53448">
    <property type="entry name" value="Nucleotide-diphospho-sugar transferases"/>
    <property type="match status" value="1"/>
</dbReference>
<evidence type="ECO:0000256" key="4">
    <source>
        <dbReference type="ARBA" id="ARBA00023134"/>
    </source>
</evidence>
<accession>A0ABP5YAZ1</accession>
<evidence type="ECO:0000256" key="2">
    <source>
        <dbReference type="ARBA" id="ARBA00022695"/>
    </source>
</evidence>
<evidence type="ECO:0000313" key="7">
    <source>
        <dbReference type="Proteomes" id="UP001500730"/>
    </source>
</evidence>
<sequence length="320" mass="33722">MRTPVDVAGFILSTSRRGVEQHGGEWDDIASMTISPDTPPTAARSLQWQVVVPVKDTRHGKSRLARAVGSDRADLSAAIATDTLSAALEAVGSARLVLVSSDVTLSGTWRDRGVRVVPDPGGGLNDAIRAGMRVAGSGAHVAALLGDLPALDASSLRRALEVAGLQGESFVPDADGTGTVLRCGQDFTPRFGAASASRHEADGALRLELPLPRLRTDVDDARSLSRARRLGLGAATRAVLHHRASGWIRSMQATVHRFDPETHTGSVLRDDGVELAFEASAFDSSGLRLLRIGQRLTVEVVDDLVVALHIVGVGPGQPIR</sequence>
<dbReference type="InterPro" id="IPR029044">
    <property type="entry name" value="Nucleotide-diphossugar_trans"/>
</dbReference>
<name>A0ABP5YAZ1_9MICO</name>
<dbReference type="PANTHER" id="PTHR40392">
    <property type="entry name" value="2-PHOSPHO-L-LACTATE GUANYLYLTRANSFERASE"/>
    <property type="match status" value="1"/>
</dbReference>
<reference evidence="7" key="1">
    <citation type="journal article" date="2019" name="Int. J. Syst. Evol. Microbiol.">
        <title>The Global Catalogue of Microorganisms (GCM) 10K type strain sequencing project: providing services to taxonomists for standard genome sequencing and annotation.</title>
        <authorList>
            <consortium name="The Broad Institute Genomics Platform"/>
            <consortium name="The Broad Institute Genome Sequencing Center for Infectious Disease"/>
            <person name="Wu L."/>
            <person name="Ma J."/>
        </authorList>
    </citation>
    <scope>NUCLEOTIDE SEQUENCE [LARGE SCALE GENOMIC DNA]</scope>
    <source>
        <strain evidence="7">JCM 16259</strain>
    </source>
</reference>
<dbReference type="Proteomes" id="UP001500730">
    <property type="component" value="Unassembled WGS sequence"/>
</dbReference>